<sequence length="233" mass="25033">MSARWGRRGPRYRRRRPVPALVLLATLVVASVLLWTQVFGAVEDIETATTCNPPGAPTAPPAPGEEPTQPAALGQMLPRKALDDAHPIPPADVQVRVLNGNGESNQATLVSSELSNLGFAKGGDAANDPVYVNYDLDCHGQIRFGGAGVSAARTLSLVVPCAQLVRDDREGASVDLALGARFDDIKTTQEAKQVLQELENWVPERDEADAAQREVTPPRISDELMTKARDVHC</sequence>
<dbReference type="Proteomes" id="UP001564626">
    <property type="component" value="Unassembled WGS sequence"/>
</dbReference>
<organism evidence="3 4">
    <name type="scientific">Saccharopolyspora cebuensis</name>
    <dbReference type="NCBI Taxonomy" id="418759"/>
    <lineage>
        <taxon>Bacteria</taxon>
        <taxon>Bacillati</taxon>
        <taxon>Actinomycetota</taxon>
        <taxon>Actinomycetes</taxon>
        <taxon>Pseudonocardiales</taxon>
        <taxon>Pseudonocardiaceae</taxon>
        <taxon>Saccharopolyspora</taxon>
    </lineage>
</organism>
<evidence type="ECO:0000313" key="3">
    <source>
        <dbReference type="EMBL" id="MEY8038581.1"/>
    </source>
</evidence>
<reference evidence="3 4" key="1">
    <citation type="submission" date="2024-08" db="EMBL/GenBank/DDBJ databases">
        <title>Genome mining of Saccharopolyspora cebuensis PGLac3 from Nigerian medicinal plant.</title>
        <authorList>
            <person name="Ezeobiora C.E."/>
            <person name="Igbokwe N.H."/>
            <person name="Amin D.H."/>
            <person name="Mendie U.E."/>
        </authorList>
    </citation>
    <scope>NUCLEOTIDE SEQUENCE [LARGE SCALE GENOMIC DNA]</scope>
    <source>
        <strain evidence="3 4">PGLac3</strain>
    </source>
</reference>
<dbReference type="NCBIfam" id="NF035953">
    <property type="entry name" value="integrity_Cei"/>
    <property type="match status" value="1"/>
</dbReference>
<protein>
    <submittedName>
        <fullName evidence="3">Envelope integrity protein Cei</fullName>
    </submittedName>
</protein>
<name>A0ABV4CBU1_9PSEU</name>
<comment type="caution">
    <text evidence="3">The sequence shown here is derived from an EMBL/GenBank/DDBJ whole genome shotgun (WGS) entry which is preliminary data.</text>
</comment>
<feature type="compositionally biased region" description="Pro residues" evidence="1">
    <location>
        <begin position="54"/>
        <end position="64"/>
    </location>
</feature>
<evidence type="ECO:0000313" key="4">
    <source>
        <dbReference type="Proteomes" id="UP001564626"/>
    </source>
</evidence>
<feature type="region of interest" description="Disordered" evidence="1">
    <location>
        <begin position="50"/>
        <end position="71"/>
    </location>
</feature>
<proteinExistence type="predicted"/>
<dbReference type="EMBL" id="JBGEHV010000004">
    <property type="protein sequence ID" value="MEY8038581.1"/>
    <property type="molecule type" value="Genomic_DNA"/>
</dbReference>
<evidence type="ECO:0000259" key="2">
    <source>
        <dbReference type="Pfam" id="PF13399"/>
    </source>
</evidence>
<feature type="domain" description="LytR/CpsA/Psr regulator C-terminal" evidence="2">
    <location>
        <begin position="92"/>
        <end position="182"/>
    </location>
</feature>
<gene>
    <name evidence="3" type="primary">cei</name>
    <name evidence="3" type="ORF">AB8O55_04170</name>
</gene>
<accession>A0ABV4CBU1</accession>
<dbReference type="RefSeq" id="WP_369774581.1">
    <property type="nucleotide sequence ID" value="NZ_JBGEHV010000004.1"/>
</dbReference>
<dbReference type="Pfam" id="PF13399">
    <property type="entry name" value="LytR_C"/>
    <property type="match status" value="1"/>
</dbReference>
<keyword evidence="4" id="KW-1185">Reference proteome</keyword>
<dbReference type="InterPro" id="IPR027381">
    <property type="entry name" value="LytR/CpsA/Psr_C"/>
</dbReference>
<evidence type="ECO:0000256" key="1">
    <source>
        <dbReference type="SAM" id="MobiDB-lite"/>
    </source>
</evidence>